<organism evidence="2 3">
    <name type="scientific">Tenacibaculum vairaonense</name>
    <dbReference type="NCBI Taxonomy" id="3137860"/>
    <lineage>
        <taxon>Bacteria</taxon>
        <taxon>Pseudomonadati</taxon>
        <taxon>Bacteroidota</taxon>
        <taxon>Flavobacteriia</taxon>
        <taxon>Flavobacteriales</taxon>
        <taxon>Flavobacteriaceae</taxon>
        <taxon>Tenacibaculum</taxon>
    </lineage>
</organism>
<gene>
    <name evidence="2" type="ORF">T190115A13A_80082</name>
</gene>
<name>A0ABM9PRS4_9FLAO</name>
<accession>A0ABM9PRS4</accession>
<dbReference type="InterPro" id="IPR011250">
    <property type="entry name" value="OMP/PagP_B-barrel"/>
</dbReference>
<dbReference type="SUPFAM" id="SSF56925">
    <property type="entry name" value="OMPA-like"/>
    <property type="match status" value="1"/>
</dbReference>
<dbReference type="InterPro" id="IPR045743">
    <property type="entry name" value="DUF6089"/>
</dbReference>
<proteinExistence type="predicted"/>
<reference evidence="2 3" key="1">
    <citation type="submission" date="2024-05" db="EMBL/GenBank/DDBJ databases">
        <authorList>
            <person name="Duchaud E."/>
        </authorList>
    </citation>
    <scope>NUCLEOTIDE SEQUENCE [LARGE SCALE GENOMIC DNA]</scope>
    <source>
        <strain evidence="2">Ena-SAMPLE-TAB-13-05-2024-13:56:06:370-140305</strain>
    </source>
</reference>
<evidence type="ECO:0000313" key="2">
    <source>
        <dbReference type="EMBL" id="CAL2108507.1"/>
    </source>
</evidence>
<dbReference type="Gene3D" id="2.40.160.20">
    <property type="match status" value="1"/>
</dbReference>
<dbReference type="Proteomes" id="UP001497602">
    <property type="component" value="Unassembled WGS sequence"/>
</dbReference>
<protein>
    <recommendedName>
        <fullName evidence="1">DUF6089 domain-containing protein</fullName>
    </recommendedName>
</protein>
<feature type="domain" description="DUF6089" evidence="1">
    <location>
        <begin position="9"/>
        <end position="228"/>
    </location>
</feature>
<evidence type="ECO:0000313" key="3">
    <source>
        <dbReference type="Proteomes" id="UP001497602"/>
    </source>
</evidence>
<keyword evidence="3" id="KW-1185">Reference proteome</keyword>
<evidence type="ECO:0000259" key="1">
    <source>
        <dbReference type="Pfam" id="PF19573"/>
    </source>
</evidence>
<comment type="caution">
    <text evidence="2">The sequence shown here is derived from an EMBL/GenBank/DDBJ whole genome shotgun (WGS) entry which is preliminary data.</text>
</comment>
<dbReference type="EMBL" id="CAXJRC010000045">
    <property type="protein sequence ID" value="CAL2108507.1"/>
    <property type="molecule type" value="Genomic_DNA"/>
</dbReference>
<dbReference type="Pfam" id="PF19573">
    <property type="entry name" value="DUF6089"/>
    <property type="match status" value="1"/>
</dbReference>
<sequence>MHAIFTMEKRFLFITLILASVICKAQSHEIGFFFGGSNFIGDIGKENYIYPNKVAGGLVYKYNLNPRIALRGTYTYIPVSGDNTESENPHRQTIGRKFTNIIHEFAAGIEFNFYDYNISDYKTTYTPYIFTEIAAFNYKSPTKLLSNNQVQLESKFSYSLPFGIGIKGLLFKDVAIAFEIGARYSFTDELDYSTPKIDALNFGGNGNDWYAFSGLSIVYTFGRPQCFSGLTE</sequence>